<organism evidence="1 2">
    <name type="scientific">Pseudorhizobium banfieldiae</name>
    <dbReference type="NCBI Taxonomy" id="1125847"/>
    <lineage>
        <taxon>Bacteria</taxon>
        <taxon>Pseudomonadati</taxon>
        <taxon>Pseudomonadota</taxon>
        <taxon>Alphaproteobacteria</taxon>
        <taxon>Hyphomicrobiales</taxon>
        <taxon>Rhizobiaceae</taxon>
        <taxon>Rhizobium/Agrobacterium group</taxon>
        <taxon>Pseudorhizobium</taxon>
    </lineage>
</organism>
<protein>
    <submittedName>
        <fullName evidence="1">Uncharacterized protein</fullName>
    </submittedName>
</protein>
<dbReference type="AlphaFoldDB" id="L0NCK3"/>
<reference evidence="1 2" key="1">
    <citation type="journal article" date="2013" name="Genome Biol. Evol.">
        <title>Life in an arsenic-containing gold mine: genome and physiology of the autotrophic arsenite-oxidizing bacterium rhizobium sp. NT-26.</title>
        <authorList>
            <person name="Andres J."/>
            <person name="Arsene-Ploetze F."/>
            <person name="Barbe V."/>
            <person name="Brochier-Armanet C."/>
            <person name="Cleiss-Arnold J."/>
            <person name="Coppee J.Y."/>
            <person name="Dillies M.A."/>
            <person name="Geist"/>
            <person name="L"/>
            <person name="Joublin A."/>
            <person name="Koechler S."/>
            <person name="Lassalle F."/>
            <person name="Marchal M."/>
            <person name="Medigue C."/>
            <person name="Muller D."/>
            <person name="Nesme X."/>
            <person name="Plewniak F."/>
            <person name="Proux C."/>
            <person name="Ramirez-Bahena M.H."/>
            <person name="Schenowitz C."/>
            <person name="Sismeiro O."/>
            <person name="Vallenet D."/>
            <person name="Santini J.M."/>
            <person name="Bertin P.N."/>
        </authorList>
    </citation>
    <scope>NUCLEOTIDE SEQUENCE [LARGE SCALE GENOMIC DNA]</scope>
    <source>
        <strain evidence="1 2">NT-26</strain>
    </source>
</reference>
<proteinExistence type="predicted"/>
<keyword evidence="2" id="KW-1185">Reference proteome</keyword>
<accession>L0NCK3</accession>
<sequence>MEERDFADFFAMHAKVIVLDGTQALGEEVARDWTITTPNRSYEFLSPKTGEGAEVAFSRFSDDCL</sequence>
<name>L0NCK3_9HYPH</name>
<dbReference type="KEGG" id="rht:NT26_0328"/>
<evidence type="ECO:0000313" key="1">
    <source>
        <dbReference type="EMBL" id="CCF18052.1"/>
    </source>
</evidence>
<gene>
    <name evidence="1" type="ORF">NT26_0328</name>
</gene>
<dbReference type="EMBL" id="FO082820">
    <property type="protein sequence ID" value="CCF18052.1"/>
    <property type="molecule type" value="Genomic_DNA"/>
</dbReference>
<dbReference type="Proteomes" id="UP000010792">
    <property type="component" value="Chromosome"/>
</dbReference>
<evidence type="ECO:0000313" key="2">
    <source>
        <dbReference type="Proteomes" id="UP000010792"/>
    </source>
</evidence>